<name>A0ABQ7DCP6_BRACR</name>
<accession>A0ABQ7DCP6</accession>
<feature type="compositionally biased region" description="Basic and acidic residues" evidence="1">
    <location>
        <begin position="113"/>
        <end position="131"/>
    </location>
</feature>
<evidence type="ECO:0000256" key="1">
    <source>
        <dbReference type="SAM" id="MobiDB-lite"/>
    </source>
</evidence>
<dbReference type="Proteomes" id="UP000266723">
    <property type="component" value="Unassembled WGS sequence"/>
</dbReference>
<protein>
    <submittedName>
        <fullName evidence="2">Uncharacterized protein</fullName>
    </submittedName>
</protein>
<organism evidence="2 3">
    <name type="scientific">Brassica cretica</name>
    <name type="common">Mustard</name>
    <dbReference type="NCBI Taxonomy" id="69181"/>
    <lineage>
        <taxon>Eukaryota</taxon>
        <taxon>Viridiplantae</taxon>
        <taxon>Streptophyta</taxon>
        <taxon>Embryophyta</taxon>
        <taxon>Tracheophyta</taxon>
        <taxon>Spermatophyta</taxon>
        <taxon>Magnoliopsida</taxon>
        <taxon>eudicotyledons</taxon>
        <taxon>Gunneridae</taxon>
        <taxon>Pentapetalae</taxon>
        <taxon>rosids</taxon>
        <taxon>malvids</taxon>
        <taxon>Brassicales</taxon>
        <taxon>Brassicaceae</taxon>
        <taxon>Brassiceae</taxon>
        <taxon>Brassica</taxon>
    </lineage>
</organism>
<evidence type="ECO:0000313" key="2">
    <source>
        <dbReference type="EMBL" id="KAF3568845.1"/>
    </source>
</evidence>
<feature type="compositionally biased region" description="Basic and acidic residues" evidence="1">
    <location>
        <begin position="19"/>
        <end position="31"/>
    </location>
</feature>
<sequence length="541" mass="58931">MVRTKQMAKRDVAIVSSSHAEDESPRPHLADEGSEATPPRNELPTTNLLPEVTEELDEFNTAREKALSDESGDQQVSSVQEKCLIAPDATTSIDPTPPKSPSAPLDATPSESLRSEKPNQAEEQSQDRSEAGAEDVVSLGSSAEEISEERSRKKRVTKKLGLGSSKRCKTSKSGASKSTSKAPSTDELSPPVLVQNTSVSSRVRSRKASERSVAVEVSPVTERVQQFMRRSLIAERSVDMTEKDQWGYVEIIAKGDFLTYMVRTKQMAKRDIAIASSSHAEDESQRPHLADEGSEATPPRNELPTTNLFPEVTEELDEFNTAREKALSDESGDQQVSFVQEKGLIAPDATTSTDPAPPKSPSAPLDATPSESLRSENPNQVSDPLLLLCPDEKIDSGDKAEEQGQDRSEAGAENVVSLGSSAEEISEKRSRKKRAPSTDELSPPVLAKNTFVSSRVRSRKASERSAAVEVSPVTERVQQFMRRSLIAERSVDMTEKDQWGYVEIIAKGSMRTTVSALGNYVEQVVAEFYAGLPDTKVEADA</sequence>
<feature type="compositionally biased region" description="Basic and acidic residues" evidence="1">
    <location>
        <begin position="279"/>
        <end position="291"/>
    </location>
</feature>
<feature type="region of interest" description="Disordered" evidence="1">
    <location>
        <begin position="275"/>
        <end position="307"/>
    </location>
</feature>
<feature type="region of interest" description="Disordered" evidence="1">
    <location>
        <begin position="321"/>
        <end position="446"/>
    </location>
</feature>
<feature type="compositionally biased region" description="Basic and acidic residues" evidence="1">
    <location>
        <begin position="390"/>
        <end position="410"/>
    </location>
</feature>
<gene>
    <name evidence="2" type="ORF">DY000_02012141</name>
</gene>
<comment type="caution">
    <text evidence="2">The sequence shown here is derived from an EMBL/GenBank/DDBJ whole genome shotgun (WGS) entry which is preliminary data.</text>
</comment>
<feature type="compositionally biased region" description="Low complexity" evidence="1">
    <location>
        <begin position="171"/>
        <end position="185"/>
    </location>
</feature>
<feature type="region of interest" description="Disordered" evidence="1">
    <location>
        <begin position="1"/>
        <end position="213"/>
    </location>
</feature>
<feature type="compositionally biased region" description="Polar residues" evidence="1">
    <location>
        <begin position="369"/>
        <end position="382"/>
    </location>
</feature>
<keyword evidence="3" id="KW-1185">Reference proteome</keyword>
<reference evidence="2 3" key="1">
    <citation type="journal article" date="2020" name="BMC Genomics">
        <title>Intraspecific diversification of the crop wild relative Brassica cretica Lam. using demographic model selection.</title>
        <authorList>
            <person name="Kioukis A."/>
            <person name="Michalopoulou V.A."/>
            <person name="Briers L."/>
            <person name="Pirintsos S."/>
            <person name="Studholme D.J."/>
            <person name="Pavlidis P."/>
            <person name="Sarris P.F."/>
        </authorList>
    </citation>
    <scope>NUCLEOTIDE SEQUENCE [LARGE SCALE GENOMIC DNA]</scope>
    <source>
        <strain evidence="3">cv. PFS-1207/04</strain>
    </source>
</reference>
<dbReference type="EMBL" id="QGKV02000759">
    <property type="protein sequence ID" value="KAF3568845.1"/>
    <property type="molecule type" value="Genomic_DNA"/>
</dbReference>
<proteinExistence type="predicted"/>
<evidence type="ECO:0000313" key="3">
    <source>
        <dbReference type="Proteomes" id="UP000266723"/>
    </source>
</evidence>